<evidence type="ECO:0000259" key="2">
    <source>
        <dbReference type="PROSITE" id="PS50196"/>
    </source>
</evidence>
<proteinExistence type="predicted"/>
<name>A0A1B6GGN6_9HEMI</name>
<dbReference type="Gene3D" id="2.30.29.30">
    <property type="entry name" value="Pleckstrin-homology domain (PH domain)/Phosphotyrosine-binding domain (PTB)"/>
    <property type="match status" value="2"/>
</dbReference>
<dbReference type="PROSITE" id="PS50196">
    <property type="entry name" value="RANBD1"/>
    <property type="match status" value="1"/>
</dbReference>
<dbReference type="InterPro" id="IPR045255">
    <property type="entry name" value="RanBP1-like"/>
</dbReference>
<dbReference type="AlphaFoldDB" id="A0A1B6GGN6"/>
<feature type="region of interest" description="Disordered" evidence="1">
    <location>
        <begin position="337"/>
        <end position="363"/>
    </location>
</feature>
<feature type="region of interest" description="Disordered" evidence="1">
    <location>
        <begin position="254"/>
        <end position="280"/>
    </location>
</feature>
<dbReference type="InterPro" id="IPR011993">
    <property type="entry name" value="PH-like_dom_sf"/>
</dbReference>
<evidence type="ECO:0000256" key="1">
    <source>
        <dbReference type="SAM" id="MobiDB-lite"/>
    </source>
</evidence>
<dbReference type="InterPro" id="IPR000156">
    <property type="entry name" value="Ran_bind_dom"/>
</dbReference>
<dbReference type="PANTHER" id="PTHR23138:SF87">
    <property type="entry name" value="E3 SUMO-PROTEIN LIGASE RANBP2"/>
    <property type="match status" value="1"/>
</dbReference>
<feature type="compositionally biased region" description="Polar residues" evidence="1">
    <location>
        <begin position="254"/>
        <end position="279"/>
    </location>
</feature>
<feature type="non-terminal residue" evidence="3">
    <location>
        <position position="1"/>
    </location>
</feature>
<dbReference type="FunFam" id="2.30.29.30:FF:000018">
    <property type="entry name" value="E3 SUMO-protein ligase RanBP2"/>
    <property type="match status" value="1"/>
</dbReference>
<feature type="region of interest" description="Disordered" evidence="1">
    <location>
        <begin position="15"/>
        <end position="44"/>
    </location>
</feature>
<dbReference type="GO" id="GO:0005643">
    <property type="term" value="C:nuclear pore"/>
    <property type="evidence" value="ECO:0007669"/>
    <property type="project" value="TreeGrafter"/>
</dbReference>
<feature type="compositionally biased region" description="Polar residues" evidence="1">
    <location>
        <begin position="136"/>
        <end position="145"/>
    </location>
</feature>
<dbReference type="Pfam" id="PF00638">
    <property type="entry name" value="Ran_BP1"/>
    <property type="match status" value="1"/>
</dbReference>
<feature type="domain" description="RanBD1" evidence="2">
    <location>
        <begin position="360"/>
        <end position="498"/>
    </location>
</feature>
<accession>A0A1B6GGN6</accession>
<dbReference type="GO" id="GO:0005096">
    <property type="term" value="F:GTPase activator activity"/>
    <property type="evidence" value="ECO:0007669"/>
    <property type="project" value="TreeGrafter"/>
</dbReference>
<feature type="region of interest" description="Disordered" evidence="1">
    <location>
        <begin position="136"/>
        <end position="159"/>
    </location>
</feature>
<dbReference type="SMART" id="SM00160">
    <property type="entry name" value="RanBD"/>
    <property type="match status" value="1"/>
</dbReference>
<sequence length="668" mass="72860">YLTATPCPGCVGCQSDTEDEEDKKQQTTNSPVSKLVPTPASSSPVITTTVSQPFTFTVKTTTAPLTFGAPTTFTTTSSFLSMPNTSQSGFSFTLPTPSPAFGSALQSANKESIPQSTTFSGFSLFTDQSISKPSFEPTSLFGNTTKSRDPSKADSPLLFGTTTSTQSATSLSFGSAQNTTTSLFGGIGTNQTAKESTTPLFNSSSFDTIKPTSIFDRGNAQSPAFFGTPTQSGDQASKGTSFFSDLTFQSTQTSLFGGSKTQSPATIFGTTSTTTQPSEFGSLKKEAEKATNSGPAFLFKPTTSFSDIVATNKQPFETAGSNFTWAGAGTTVFENKRGGEQEEDESGGEGEEGDNSHDPVFAPIIPLPDAIEVRTGEEEEEKEFCHRAKFYRYNTESKEWKERGIGDMKILRHRETNTYRLLLRREQVHKVVCNQLITSELELQPLAGSANAFCWAGMNMAEEYGEPQLEKVAVRFKHSEIANEFKTKLEECVTIVKARKGKTEVNDSSAQLLEPAVTIEEVTTEYSEGDDGDYEREYVEGEDNEPMFEKRATLHVRDQGDKWTKSGQGELSIYYDNNINFACVVFKIDGGKLITIMITTDSNVQQLTEKEVSWEGMDQDSESGDTQEYKAEFSSSQAAQEFILIFNEAAELSQTFDSSYPEESGPED</sequence>
<organism evidence="3">
    <name type="scientific">Cuerna arida</name>
    <dbReference type="NCBI Taxonomy" id="1464854"/>
    <lineage>
        <taxon>Eukaryota</taxon>
        <taxon>Metazoa</taxon>
        <taxon>Ecdysozoa</taxon>
        <taxon>Arthropoda</taxon>
        <taxon>Hexapoda</taxon>
        <taxon>Insecta</taxon>
        <taxon>Pterygota</taxon>
        <taxon>Neoptera</taxon>
        <taxon>Paraneoptera</taxon>
        <taxon>Hemiptera</taxon>
        <taxon>Auchenorrhyncha</taxon>
        <taxon>Membracoidea</taxon>
        <taxon>Cicadellidae</taxon>
        <taxon>Cicadellinae</taxon>
        <taxon>Proconiini</taxon>
        <taxon>Cuerna</taxon>
    </lineage>
</organism>
<protein>
    <recommendedName>
        <fullName evidence="2">RanBD1 domain-containing protein</fullName>
    </recommendedName>
</protein>
<evidence type="ECO:0000313" key="3">
    <source>
        <dbReference type="EMBL" id="JAS61585.1"/>
    </source>
</evidence>
<dbReference type="GO" id="GO:0005737">
    <property type="term" value="C:cytoplasm"/>
    <property type="evidence" value="ECO:0007669"/>
    <property type="project" value="TreeGrafter"/>
</dbReference>
<dbReference type="EMBL" id="GECZ01008184">
    <property type="protein sequence ID" value="JAS61585.1"/>
    <property type="molecule type" value="Transcribed_RNA"/>
</dbReference>
<reference evidence="3" key="1">
    <citation type="submission" date="2015-11" db="EMBL/GenBank/DDBJ databases">
        <title>De novo transcriptome assembly of four potential Pierce s Disease insect vectors from Arizona vineyards.</title>
        <authorList>
            <person name="Tassone E.E."/>
        </authorList>
    </citation>
    <scope>NUCLEOTIDE SEQUENCE</scope>
</reference>
<feature type="region of interest" description="Disordered" evidence="1">
    <location>
        <begin position="614"/>
        <end position="634"/>
    </location>
</feature>
<dbReference type="PANTHER" id="PTHR23138">
    <property type="entry name" value="RAN BINDING PROTEIN"/>
    <property type="match status" value="1"/>
</dbReference>
<dbReference type="SUPFAM" id="SSF50729">
    <property type="entry name" value="PH domain-like"/>
    <property type="match status" value="2"/>
</dbReference>
<gene>
    <name evidence="3" type="ORF">g.30208</name>
</gene>
<feature type="compositionally biased region" description="Acidic residues" evidence="1">
    <location>
        <begin position="341"/>
        <end position="353"/>
    </location>
</feature>